<gene>
    <name evidence="1" type="ORF">GALL_372540</name>
</gene>
<comment type="caution">
    <text evidence="1">The sequence shown here is derived from an EMBL/GenBank/DDBJ whole genome shotgun (WGS) entry which is preliminary data.</text>
</comment>
<sequence length="146" mass="16190">MLGLAGLRRGVGLARQRCFPFPSLIPSLIQREIYRGLARLREDFRAFPESWQLRLARVVDLLVAQPVRDLDVAVTVDLIAGDAILPLELVQPSANQARRIVVVGVKKAREHSRISAKPSFVVGQRPQQDEGEPRLATDAAHTLRLG</sequence>
<organism evidence="1">
    <name type="scientific">mine drainage metagenome</name>
    <dbReference type="NCBI Taxonomy" id="410659"/>
    <lineage>
        <taxon>unclassified sequences</taxon>
        <taxon>metagenomes</taxon>
        <taxon>ecological metagenomes</taxon>
    </lineage>
</organism>
<evidence type="ECO:0000313" key="1">
    <source>
        <dbReference type="EMBL" id="OIQ80993.1"/>
    </source>
</evidence>
<dbReference type="AlphaFoldDB" id="A0A1J5QBI6"/>
<name>A0A1J5QBI6_9ZZZZ</name>
<reference evidence="1" key="1">
    <citation type="submission" date="2016-10" db="EMBL/GenBank/DDBJ databases">
        <title>Sequence of Gallionella enrichment culture.</title>
        <authorList>
            <person name="Poehlein A."/>
            <person name="Muehling M."/>
            <person name="Daniel R."/>
        </authorList>
    </citation>
    <scope>NUCLEOTIDE SEQUENCE</scope>
</reference>
<dbReference type="EMBL" id="MLJW01000984">
    <property type="protein sequence ID" value="OIQ80993.1"/>
    <property type="molecule type" value="Genomic_DNA"/>
</dbReference>
<proteinExistence type="predicted"/>
<protein>
    <submittedName>
        <fullName evidence="1">Uncharacterized protein</fullName>
    </submittedName>
</protein>
<accession>A0A1J5QBI6</accession>